<keyword evidence="8 14" id="KW-0256">Endoplasmic reticulum</keyword>
<dbReference type="InterPro" id="IPR019533">
    <property type="entry name" value="Peptidase_S26"/>
</dbReference>
<dbReference type="NCBIfam" id="TIGR02228">
    <property type="entry name" value="sigpep_I_arch"/>
    <property type="match status" value="1"/>
</dbReference>
<comment type="similarity">
    <text evidence="3 14">Belongs to the peptidase S26B family.</text>
</comment>
<dbReference type="GO" id="GO:0009003">
    <property type="term" value="F:signal peptidase activity"/>
    <property type="evidence" value="ECO:0007669"/>
    <property type="project" value="UniProtKB-EC"/>
</dbReference>
<dbReference type="GO" id="GO:0005787">
    <property type="term" value="C:signal peptidase complex"/>
    <property type="evidence" value="ECO:0007669"/>
    <property type="project" value="TreeGrafter"/>
</dbReference>
<dbReference type="PRINTS" id="PR00728">
    <property type="entry name" value="SIGNALPTASE"/>
</dbReference>
<keyword evidence="11 14" id="KW-0472">Membrane</keyword>
<dbReference type="GeneID" id="77675563"/>
<protein>
    <recommendedName>
        <fullName evidence="5 14">Signal peptidase complex catalytic subunit SEC11</fullName>
        <ecNumber evidence="4 14">3.4.21.89</ecNumber>
    </recommendedName>
</protein>
<evidence type="ECO:0000256" key="9">
    <source>
        <dbReference type="ARBA" id="ARBA00022968"/>
    </source>
</evidence>
<evidence type="ECO:0000256" key="7">
    <source>
        <dbReference type="ARBA" id="ARBA00022692"/>
    </source>
</evidence>
<dbReference type="PANTHER" id="PTHR10806">
    <property type="entry name" value="SIGNAL PEPTIDASE COMPLEX CATALYTIC SUBUNIT SEC11"/>
    <property type="match status" value="1"/>
</dbReference>
<evidence type="ECO:0000313" key="16">
    <source>
        <dbReference type="EMBL" id="KFG26444.1"/>
    </source>
</evidence>
<keyword evidence="7 14" id="KW-0812">Transmembrane</keyword>
<keyword evidence="17" id="KW-1185">Reference proteome</keyword>
<feature type="domain" description="Peptidase S24/S26A/S26B/S26C" evidence="15">
    <location>
        <begin position="47"/>
        <end position="114"/>
    </location>
</feature>
<comment type="subunit">
    <text evidence="13">Component of the signal peptidase complex (SPC) composed of a catalytic subunit SEC11 and three accessory subunits SPC1, SPC2 and SPC3. The complex induces a local thinning of the ER membrane which is used to measure the length of the signal peptide (SP) h-region of protein substrates. This ensures the selectivity of the complex towards h-regions shorter than 18-20 amino acids. SPC associates with the translocon complex.</text>
</comment>
<evidence type="ECO:0000256" key="14">
    <source>
        <dbReference type="RuleBase" id="RU362047"/>
    </source>
</evidence>
<dbReference type="EC" id="3.4.21.89" evidence="4 14"/>
<keyword evidence="14" id="KW-0378">Hydrolase</keyword>
<evidence type="ECO:0000256" key="5">
    <source>
        <dbReference type="ARBA" id="ARBA00019685"/>
    </source>
</evidence>
<reference evidence="16 17" key="1">
    <citation type="journal article" date="2014" name="Genome Announc.">
        <title>Genome Sequence of the Microsporidian Species Nematocida sp1 Strain ERTm6 (ATCC PRA-372).</title>
        <authorList>
            <person name="Bakowski M.A."/>
            <person name="Priest M."/>
            <person name="Young S."/>
            <person name="Cuomo C.A."/>
            <person name="Troemel E.R."/>
        </authorList>
    </citation>
    <scope>NUCLEOTIDE SEQUENCE [LARGE SCALE GENOMIC DNA]</scope>
    <source>
        <strain evidence="16 17">ERTm6</strain>
    </source>
</reference>
<dbReference type="Proteomes" id="UP000054524">
    <property type="component" value="Unassembled WGS sequence"/>
</dbReference>
<evidence type="ECO:0000256" key="10">
    <source>
        <dbReference type="ARBA" id="ARBA00022989"/>
    </source>
</evidence>
<keyword evidence="10 14" id="KW-1133">Transmembrane helix</keyword>
<comment type="caution">
    <text evidence="16">The sequence shown here is derived from an EMBL/GenBank/DDBJ whole genome shotgun (WGS) entry which is preliminary data.</text>
</comment>
<dbReference type="GO" id="GO:0006465">
    <property type="term" value="P:signal peptide processing"/>
    <property type="evidence" value="ECO:0007669"/>
    <property type="project" value="UniProtKB-UniRule"/>
</dbReference>
<organism evidence="16 17">
    <name type="scientific">Nematocida ausubeli (strain ATCC PRA-371 / ERTm2)</name>
    <name type="common">Nematode killer fungus</name>
    <dbReference type="NCBI Taxonomy" id="1913371"/>
    <lineage>
        <taxon>Eukaryota</taxon>
        <taxon>Fungi</taxon>
        <taxon>Fungi incertae sedis</taxon>
        <taxon>Microsporidia</taxon>
        <taxon>Nematocida</taxon>
    </lineage>
</organism>
<comment type="subcellular location">
    <subcellularLocation>
        <location evidence="2">Endoplasmic reticulum membrane</location>
        <topology evidence="2">Single-pass type II membrane protein</topology>
    </subcellularLocation>
</comment>
<proteinExistence type="inferred from homology"/>
<keyword evidence="6 14" id="KW-0645">Protease</keyword>
<evidence type="ECO:0000256" key="11">
    <source>
        <dbReference type="ARBA" id="ARBA00023136"/>
    </source>
</evidence>
<dbReference type="HOGENOM" id="CLU_089996_0_1_1"/>
<dbReference type="PANTHER" id="PTHR10806:SF6">
    <property type="entry name" value="SIGNAL PEPTIDASE COMPLEX CATALYTIC SUBUNIT SEC11"/>
    <property type="match status" value="1"/>
</dbReference>
<comment type="catalytic activity">
    <reaction evidence="1 14">
        <text>Cleavage of hydrophobic, N-terminal signal or leader sequences from secreted and periplasmic proteins.</text>
        <dbReference type="EC" id="3.4.21.89"/>
    </reaction>
</comment>
<dbReference type="RefSeq" id="XP_052904999.1">
    <property type="nucleotide sequence ID" value="XM_053048239.1"/>
</dbReference>
<evidence type="ECO:0000256" key="1">
    <source>
        <dbReference type="ARBA" id="ARBA00000677"/>
    </source>
</evidence>
<dbReference type="InterPro" id="IPR001733">
    <property type="entry name" value="Peptidase_S26B"/>
</dbReference>
<gene>
    <name evidence="16" type="ORF">NESG_00590</name>
</gene>
<keyword evidence="9 14" id="KW-0735">Signal-anchor</keyword>
<dbReference type="Pfam" id="PF00717">
    <property type="entry name" value="Peptidase_S24"/>
    <property type="match status" value="1"/>
</dbReference>
<evidence type="ECO:0000256" key="13">
    <source>
        <dbReference type="ARBA" id="ARBA00047037"/>
    </source>
</evidence>
<evidence type="ECO:0000256" key="2">
    <source>
        <dbReference type="ARBA" id="ARBA00004648"/>
    </source>
</evidence>
<evidence type="ECO:0000256" key="8">
    <source>
        <dbReference type="ARBA" id="ARBA00022824"/>
    </source>
</evidence>
<accession>A0A086J2S6</accession>
<feature type="transmembrane region" description="Helical" evidence="14">
    <location>
        <begin position="170"/>
        <end position="187"/>
    </location>
</feature>
<dbReference type="SUPFAM" id="SSF51306">
    <property type="entry name" value="LexA/Signal peptidase"/>
    <property type="match status" value="1"/>
</dbReference>
<sequence length="235" mass="27293">MRAGDILRLVPMAELVFCNEDFEYYNEITFRELCTQALQAIYLLTSAYMVWISVSIICNTKAPIVVVLSESMYPGFDRGDILFLANVRNNYYAGDICVFELAKDEIPIVHRVIDKRYSMKEVVPKAENKKDPVLNHLQYMTKGDNNHSNDTFLYREKNINLINTSHMRNIVYASFPLLGMVTIWAGYWKWVKYAVIGILAMDVMFTRDNTLKIARFNEAQGKEEEKEEAKKEKTQ</sequence>
<dbReference type="AlphaFoldDB" id="A0A086J2S6"/>
<comment type="function">
    <text evidence="12">Catalytic component of the signal peptidase complex (SPC) which catalyzes the cleavage of N-terminal signal sequences from nascent proteins as they are translocated into the lumen of the endoplasmic reticulum. Specifically cleaves N-terminal signal peptides that contain a hydrophobic alpha-helix (h-region) shorter than 18-20 amino acids.</text>
</comment>
<evidence type="ECO:0000256" key="6">
    <source>
        <dbReference type="ARBA" id="ARBA00022670"/>
    </source>
</evidence>
<dbReference type="CDD" id="cd06530">
    <property type="entry name" value="S26_SPase_I"/>
    <property type="match status" value="1"/>
</dbReference>
<evidence type="ECO:0000256" key="12">
    <source>
        <dbReference type="ARBA" id="ARBA00045533"/>
    </source>
</evidence>
<dbReference type="InterPro" id="IPR036286">
    <property type="entry name" value="LexA/Signal_pep-like_sf"/>
</dbReference>
<dbReference type="OrthoDB" id="10257561at2759"/>
<name>A0A086J2S6_NEMA1</name>
<dbReference type="EMBL" id="AKIJ01000002">
    <property type="protein sequence ID" value="KFG26444.1"/>
    <property type="molecule type" value="Genomic_DNA"/>
</dbReference>
<evidence type="ECO:0000259" key="15">
    <source>
        <dbReference type="Pfam" id="PF00717"/>
    </source>
</evidence>
<evidence type="ECO:0000256" key="4">
    <source>
        <dbReference type="ARBA" id="ARBA00013208"/>
    </source>
</evidence>
<dbReference type="GO" id="GO:0004252">
    <property type="term" value="F:serine-type endopeptidase activity"/>
    <property type="evidence" value="ECO:0007669"/>
    <property type="project" value="InterPro"/>
</dbReference>
<evidence type="ECO:0000256" key="3">
    <source>
        <dbReference type="ARBA" id="ARBA00011035"/>
    </source>
</evidence>
<evidence type="ECO:0000313" key="17">
    <source>
        <dbReference type="Proteomes" id="UP000054524"/>
    </source>
</evidence>
<dbReference type="InterPro" id="IPR015927">
    <property type="entry name" value="Peptidase_S24_S26A/B/C"/>
</dbReference>